<evidence type="ECO:0000256" key="5">
    <source>
        <dbReference type="ARBA" id="ARBA00022777"/>
    </source>
</evidence>
<dbReference type="HAMAP" id="MF_00301">
    <property type="entry name" value="Homoser_kinase_2"/>
    <property type="match status" value="1"/>
</dbReference>
<evidence type="ECO:0000256" key="9">
    <source>
        <dbReference type="NCBIfam" id="TIGR00938"/>
    </source>
</evidence>
<evidence type="ECO:0000313" key="11">
    <source>
        <dbReference type="EMBL" id="PTL87012.1"/>
    </source>
</evidence>
<dbReference type="NCBIfam" id="NF003558">
    <property type="entry name" value="PRK05231.1"/>
    <property type="match status" value="1"/>
</dbReference>
<dbReference type="GO" id="GO:0009088">
    <property type="term" value="P:threonine biosynthetic process"/>
    <property type="evidence" value="ECO:0007669"/>
    <property type="project" value="UniProtKB-UniRule"/>
</dbReference>
<dbReference type="NCBIfam" id="TIGR00938">
    <property type="entry name" value="thrB_alt"/>
    <property type="match status" value="1"/>
</dbReference>
<comment type="caution">
    <text evidence="11">The sequence shown here is derived from an EMBL/GenBank/DDBJ whole genome shotgun (WGS) entry which is preliminary data.</text>
</comment>
<dbReference type="Pfam" id="PF01636">
    <property type="entry name" value="APH"/>
    <property type="match status" value="1"/>
</dbReference>
<sequence length="317" mass="36891">MAVYTYPHPQEIRNFVDEYKIGRIVSLEPIIEGVENSNFVIKTSIGTFVLTLFEKRMEETDLPFFIELMNHVSANGLECPKPMPRNDGNLYGMLSGRPANIFSYIKGKTLNHTSNNHCEEVGRMLALFHQKTANFNAYRKNMLSLPECKTLWKKCLIHDTDDALKKEVDCELHFLEKFWPKNLPIGIVHADLFPDNVLFYQNRIVGLIDFYFACNDFLMYDLSICINAWCFNEDYTYNQSKGNSIFKGYNEIREISIDELLALPILLRGSALRFFLTRFYDIKNIPCSNLAIKKDPLEYIHKIRFHKNISSVSQYGF</sequence>
<dbReference type="Gene3D" id="3.90.1200.10">
    <property type="match status" value="1"/>
</dbReference>
<dbReference type="PANTHER" id="PTHR21064:SF6">
    <property type="entry name" value="AMINOGLYCOSIDE PHOSPHOTRANSFERASE DOMAIN-CONTAINING PROTEIN"/>
    <property type="match status" value="1"/>
</dbReference>
<dbReference type="EC" id="2.7.1.39" evidence="8 9"/>
<evidence type="ECO:0000256" key="2">
    <source>
        <dbReference type="ARBA" id="ARBA00022679"/>
    </source>
</evidence>
<keyword evidence="5 8" id="KW-0418">Kinase</keyword>
<dbReference type="InterPro" id="IPR002575">
    <property type="entry name" value="Aminoglycoside_PTrfase"/>
</dbReference>
<evidence type="ECO:0000259" key="10">
    <source>
        <dbReference type="Pfam" id="PF01636"/>
    </source>
</evidence>
<dbReference type="SUPFAM" id="SSF56112">
    <property type="entry name" value="Protein kinase-like (PK-like)"/>
    <property type="match status" value="1"/>
</dbReference>
<reference evidence="12" key="1">
    <citation type="submission" date="2018-02" db="EMBL/GenBank/DDBJ databases">
        <title>Genome sequence of Candidatus Liberibacter europaeus.</title>
        <authorList>
            <person name="Frampton R.A."/>
            <person name="Thompson S.M."/>
            <person name="David C."/>
            <person name="Addison S.M."/>
            <person name="Smith G.R."/>
        </authorList>
    </citation>
    <scope>NUCLEOTIDE SEQUENCE [LARGE SCALE GENOMIC DNA]</scope>
</reference>
<accession>A0A2T4VYZ8</accession>
<dbReference type="PANTHER" id="PTHR21064">
    <property type="entry name" value="AMINOGLYCOSIDE PHOSPHOTRANSFERASE DOMAIN-CONTAINING PROTEIN-RELATED"/>
    <property type="match status" value="1"/>
</dbReference>
<evidence type="ECO:0000313" key="12">
    <source>
        <dbReference type="Proteomes" id="UP000240811"/>
    </source>
</evidence>
<name>A0A2T4VYZ8_9HYPH</name>
<dbReference type="AlphaFoldDB" id="A0A2T4VYZ8"/>
<keyword evidence="1 8" id="KW-0028">Amino-acid biosynthesis</keyword>
<dbReference type="CDD" id="cd05153">
    <property type="entry name" value="HomoserineK_II"/>
    <property type="match status" value="1"/>
</dbReference>
<dbReference type="GO" id="GO:0004413">
    <property type="term" value="F:homoserine kinase activity"/>
    <property type="evidence" value="ECO:0007669"/>
    <property type="project" value="UniProtKB-UniRule"/>
</dbReference>
<keyword evidence="2 8" id="KW-0808">Transferase</keyword>
<keyword evidence="4 8" id="KW-0547">Nucleotide-binding</keyword>
<feature type="domain" description="Aminoglycoside phosphotransferase" evidence="10">
    <location>
        <begin position="27"/>
        <end position="252"/>
    </location>
</feature>
<dbReference type="InterPro" id="IPR011009">
    <property type="entry name" value="Kinase-like_dom_sf"/>
</dbReference>
<evidence type="ECO:0000256" key="6">
    <source>
        <dbReference type="ARBA" id="ARBA00022840"/>
    </source>
</evidence>
<dbReference type="Gene3D" id="3.30.200.20">
    <property type="entry name" value="Phosphorylase Kinase, domain 1"/>
    <property type="match status" value="1"/>
</dbReference>
<gene>
    <name evidence="8" type="primary">thrB</name>
    <name evidence="11" type="ORF">C4617_00995</name>
</gene>
<comment type="catalytic activity">
    <reaction evidence="8">
        <text>L-homoserine + ATP = O-phospho-L-homoserine + ADP + H(+)</text>
        <dbReference type="Rhea" id="RHEA:13985"/>
        <dbReference type="ChEBI" id="CHEBI:15378"/>
        <dbReference type="ChEBI" id="CHEBI:30616"/>
        <dbReference type="ChEBI" id="CHEBI:57476"/>
        <dbReference type="ChEBI" id="CHEBI:57590"/>
        <dbReference type="ChEBI" id="CHEBI:456216"/>
        <dbReference type="EC" id="2.7.1.39"/>
    </reaction>
</comment>
<evidence type="ECO:0000256" key="8">
    <source>
        <dbReference type="HAMAP-Rule" id="MF_00301"/>
    </source>
</evidence>
<dbReference type="GO" id="GO:0005524">
    <property type="term" value="F:ATP binding"/>
    <property type="evidence" value="ECO:0007669"/>
    <property type="project" value="UniProtKB-KW"/>
</dbReference>
<evidence type="ECO:0000256" key="3">
    <source>
        <dbReference type="ARBA" id="ARBA00022697"/>
    </source>
</evidence>
<keyword evidence="6 8" id="KW-0067">ATP-binding</keyword>
<dbReference type="InterPro" id="IPR050249">
    <property type="entry name" value="Pseudomonas-type_ThrB"/>
</dbReference>
<organism evidence="11 12">
    <name type="scientific">Candidatus Liberibacter europaeus</name>
    <dbReference type="NCBI Taxonomy" id="744859"/>
    <lineage>
        <taxon>Bacteria</taxon>
        <taxon>Pseudomonadati</taxon>
        <taxon>Pseudomonadota</taxon>
        <taxon>Alphaproteobacteria</taxon>
        <taxon>Hyphomicrobiales</taxon>
        <taxon>Rhizobiaceae</taxon>
        <taxon>Liberibacter</taxon>
    </lineage>
</organism>
<evidence type="ECO:0000256" key="4">
    <source>
        <dbReference type="ARBA" id="ARBA00022741"/>
    </source>
</evidence>
<dbReference type="EMBL" id="PSQJ01000001">
    <property type="protein sequence ID" value="PTL87012.1"/>
    <property type="molecule type" value="Genomic_DNA"/>
</dbReference>
<evidence type="ECO:0000256" key="7">
    <source>
        <dbReference type="ARBA" id="ARBA00038240"/>
    </source>
</evidence>
<protein>
    <recommendedName>
        <fullName evidence="8 9">Homoserine kinase</fullName>
        <shortName evidence="8">HK</shortName>
        <shortName evidence="8">HSK</shortName>
        <ecNumber evidence="8 9">2.7.1.39</ecNumber>
    </recommendedName>
</protein>
<comment type="pathway">
    <text evidence="8">Amino-acid biosynthesis; L-threonine biosynthesis; L-threonine from L-aspartate: step 4/5.</text>
</comment>
<keyword evidence="3 8" id="KW-0791">Threonine biosynthesis</keyword>
<dbReference type="UniPathway" id="UPA00050">
    <property type="reaction ID" value="UER00064"/>
</dbReference>
<proteinExistence type="inferred from homology"/>
<dbReference type="Proteomes" id="UP000240811">
    <property type="component" value="Unassembled WGS sequence"/>
</dbReference>
<dbReference type="InterPro" id="IPR005280">
    <property type="entry name" value="Homoserine_kinase_II"/>
</dbReference>
<evidence type="ECO:0000256" key="1">
    <source>
        <dbReference type="ARBA" id="ARBA00022605"/>
    </source>
</evidence>
<comment type="similarity">
    <text evidence="7 8">Belongs to the pseudomonas-type ThrB family.</text>
</comment>